<keyword evidence="1" id="KW-1133">Transmembrane helix</keyword>
<evidence type="ECO:0000256" key="1">
    <source>
        <dbReference type="SAM" id="Phobius"/>
    </source>
</evidence>
<keyword evidence="1" id="KW-0812">Transmembrane</keyword>
<keyword evidence="1" id="KW-0472">Membrane</keyword>
<protein>
    <submittedName>
        <fullName evidence="2">Uncharacterized protein</fullName>
    </submittedName>
</protein>
<dbReference type="AlphaFoldDB" id="A0A645BN43"/>
<comment type="caution">
    <text evidence="2">The sequence shown here is derived from an EMBL/GenBank/DDBJ whole genome shotgun (WGS) entry which is preliminary data.</text>
</comment>
<sequence length="68" mass="7768">MNIIMIFMFLAILMYSPLKNLIFLAVGNNVDEAIMLQEKGLANLIGRIIKILILKKFRSDTIRQSKVS</sequence>
<gene>
    <name evidence="2" type="ORF">SDC9_113823</name>
</gene>
<dbReference type="EMBL" id="VSSQ01021370">
    <property type="protein sequence ID" value="MPM66910.1"/>
    <property type="molecule type" value="Genomic_DNA"/>
</dbReference>
<evidence type="ECO:0000313" key="2">
    <source>
        <dbReference type="EMBL" id="MPM66910.1"/>
    </source>
</evidence>
<accession>A0A645BN43</accession>
<name>A0A645BN43_9ZZZZ</name>
<feature type="transmembrane region" description="Helical" evidence="1">
    <location>
        <begin position="6"/>
        <end position="26"/>
    </location>
</feature>
<proteinExistence type="predicted"/>
<reference evidence="2" key="1">
    <citation type="submission" date="2019-08" db="EMBL/GenBank/DDBJ databases">
        <authorList>
            <person name="Kucharzyk K."/>
            <person name="Murdoch R.W."/>
            <person name="Higgins S."/>
            <person name="Loffler F."/>
        </authorList>
    </citation>
    <scope>NUCLEOTIDE SEQUENCE</scope>
</reference>
<organism evidence="2">
    <name type="scientific">bioreactor metagenome</name>
    <dbReference type="NCBI Taxonomy" id="1076179"/>
    <lineage>
        <taxon>unclassified sequences</taxon>
        <taxon>metagenomes</taxon>
        <taxon>ecological metagenomes</taxon>
    </lineage>
</organism>